<feature type="non-terminal residue" evidence="10">
    <location>
        <position position="545"/>
    </location>
</feature>
<evidence type="ECO:0000313" key="11">
    <source>
        <dbReference type="Proteomes" id="UP001166093"/>
    </source>
</evidence>
<evidence type="ECO:0000256" key="7">
    <source>
        <dbReference type="PIRNR" id="PIRNR002431"/>
    </source>
</evidence>
<dbReference type="Pfam" id="PF02199">
    <property type="entry name" value="SapA"/>
    <property type="match status" value="2"/>
</dbReference>
<keyword evidence="2" id="KW-0964">Secreted</keyword>
<dbReference type="PANTHER" id="PTHR11480">
    <property type="entry name" value="SAPOSIN-RELATED"/>
    <property type="match status" value="1"/>
</dbReference>
<feature type="domain" description="Saposin B-type" evidence="8">
    <location>
        <begin position="55"/>
        <end position="138"/>
    </location>
</feature>
<evidence type="ECO:0000259" key="9">
    <source>
        <dbReference type="PROSITE" id="PS51110"/>
    </source>
</evidence>
<dbReference type="PRINTS" id="PR01797">
    <property type="entry name" value="SAPOSIN"/>
</dbReference>
<keyword evidence="6" id="KW-0325">Glycoprotein</keyword>
<dbReference type="Proteomes" id="UP001166093">
    <property type="component" value="Unassembled WGS sequence"/>
</dbReference>
<dbReference type="SMART" id="SM00162">
    <property type="entry name" value="SAPA"/>
    <property type="match status" value="2"/>
</dbReference>
<dbReference type="InterPro" id="IPR008139">
    <property type="entry name" value="SaposinB_dom"/>
</dbReference>
<keyword evidence="3 7" id="KW-0732">Signal</keyword>
<dbReference type="Pfam" id="PF05184">
    <property type="entry name" value="SapB_1"/>
    <property type="match status" value="3"/>
</dbReference>
<dbReference type="InterPro" id="IPR011001">
    <property type="entry name" value="Saposin-like"/>
</dbReference>
<comment type="caution">
    <text evidence="10">The sequence shown here is derived from an EMBL/GenBank/DDBJ whole genome shotgun (WGS) entry which is preliminary data.</text>
</comment>
<evidence type="ECO:0000256" key="3">
    <source>
        <dbReference type="ARBA" id="ARBA00022729"/>
    </source>
</evidence>
<feature type="domain" description="Saposin B-type" evidence="8">
    <location>
        <begin position="190"/>
        <end position="271"/>
    </location>
</feature>
<feature type="non-terminal residue" evidence="10">
    <location>
        <position position="1"/>
    </location>
</feature>
<dbReference type="Pfam" id="PF03489">
    <property type="entry name" value="SapB_2"/>
    <property type="match status" value="4"/>
</dbReference>
<dbReference type="InterPro" id="IPR008373">
    <property type="entry name" value="Saposin"/>
</dbReference>
<feature type="domain" description="Saposin B-type" evidence="8">
    <location>
        <begin position="403"/>
        <end position="484"/>
    </location>
</feature>
<evidence type="ECO:0000256" key="5">
    <source>
        <dbReference type="ARBA" id="ARBA00023157"/>
    </source>
</evidence>
<evidence type="ECO:0000259" key="8">
    <source>
        <dbReference type="PROSITE" id="PS50015"/>
    </source>
</evidence>
<dbReference type="InterPro" id="IPR007856">
    <property type="entry name" value="SapB_1"/>
</dbReference>
<dbReference type="EMBL" id="JAAWVQ010153125">
    <property type="protein sequence ID" value="MBN3285842.1"/>
    <property type="molecule type" value="Genomic_DNA"/>
</dbReference>
<evidence type="ECO:0000256" key="2">
    <source>
        <dbReference type="ARBA" id="ARBA00022525"/>
    </source>
</evidence>
<dbReference type="InterPro" id="IPR008138">
    <property type="entry name" value="SapB_2"/>
</dbReference>
<feature type="chain" id="PRO_5045014776" evidence="7">
    <location>
        <begin position="18"/>
        <end position="545"/>
    </location>
</feature>
<evidence type="ECO:0000313" key="10">
    <source>
        <dbReference type="EMBL" id="MBN3285842.1"/>
    </source>
</evidence>
<sequence>MYLFFSHLSAVASPLLGKEQCAKGPPYWCQNVKIASQCGAVTHCQQNIWNKPTAKSVPCDFCKEVLGVVGNLLKDNATETEILGYLEKACQLIPDQGMSDECKDMVENYFPIVMAIIKGELADPNVTCCALGLCKSLQQQLGAAAATAQQILSNEIPKVDLSKVVSPFIANIPLLLHPQGKTEEAPPAEDGDVCKDCVTLVSDAQAEAKANSSFVNRIVEQIKEQCDLLGSGMADLCKEYVSQYAPLVIQQLMSMKPEDICARAGFCASSVKSVPMQTLVAAKLFPATKVIQATKVSAPAKNLVKVRDSPQCAVCEYVMKEIESMVEQEKTEESIIHAVKVVCSILPDTLSAQCRDLIESYGQAIIELLIQEADPKTICTVLGLCKDASRLYIPAMDQARFKAGDFCQVCQMAVRYIDGILQQNATEAEIEAAVQKVCSFLPAAMQEECDQLVEQYEPMLVQLLLQILDPDFVCTKLSACPSASQPNLLGSEQCSWGPSFWCKNMDTASRCNVSELHTSSSSVQALQHTSPVSIIKCQACISVLW</sequence>
<evidence type="ECO:0000256" key="6">
    <source>
        <dbReference type="ARBA" id="ARBA00023180"/>
    </source>
</evidence>
<evidence type="ECO:0000256" key="1">
    <source>
        <dbReference type="ARBA" id="ARBA00004613"/>
    </source>
</evidence>
<protein>
    <submittedName>
        <fullName evidence="10">SAP protein</fullName>
    </submittedName>
</protein>
<dbReference type="InterPro" id="IPR021165">
    <property type="entry name" value="Saposin_chordata"/>
</dbReference>
<keyword evidence="5" id="KW-1015">Disulfide bond</keyword>
<dbReference type="PIRSF" id="PIRSF002431">
    <property type="entry name" value="Saposin"/>
    <property type="match status" value="1"/>
</dbReference>
<dbReference type="PROSITE" id="PS51110">
    <property type="entry name" value="SAP_A"/>
    <property type="match status" value="1"/>
</dbReference>
<keyword evidence="4" id="KW-0677">Repeat</keyword>
<dbReference type="PROSITE" id="PS50015">
    <property type="entry name" value="SAP_B"/>
    <property type="match status" value="4"/>
</dbReference>
<proteinExistence type="predicted"/>
<dbReference type="SMART" id="SM00741">
    <property type="entry name" value="SapB"/>
    <property type="match status" value="4"/>
</dbReference>
<dbReference type="PANTHER" id="PTHR11480:SF3">
    <property type="entry name" value="BCDNA.GH08312"/>
    <property type="match status" value="1"/>
</dbReference>
<dbReference type="InterPro" id="IPR051428">
    <property type="entry name" value="Sphingo_Act-Surfact_Prot"/>
</dbReference>
<dbReference type="InterPro" id="IPR003119">
    <property type="entry name" value="SAP_A"/>
</dbReference>
<name>A0ABS2YH26_POLSP</name>
<feature type="domain" description="Saposin A-type" evidence="9">
    <location>
        <begin position="14"/>
        <end position="54"/>
    </location>
</feature>
<evidence type="ECO:0000256" key="4">
    <source>
        <dbReference type="ARBA" id="ARBA00022737"/>
    </source>
</evidence>
<gene>
    <name evidence="10" type="primary">Psap_1</name>
    <name evidence="10" type="ORF">GTO93_0021553</name>
</gene>
<organism evidence="10 11">
    <name type="scientific">Polyodon spathula</name>
    <name type="common">North American paddlefish</name>
    <name type="synonym">Squalus spathula</name>
    <dbReference type="NCBI Taxonomy" id="7913"/>
    <lineage>
        <taxon>Eukaryota</taxon>
        <taxon>Metazoa</taxon>
        <taxon>Chordata</taxon>
        <taxon>Craniata</taxon>
        <taxon>Vertebrata</taxon>
        <taxon>Euteleostomi</taxon>
        <taxon>Actinopterygii</taxon>
        <taxon>Chondrostei</taxon>
        <taxon>Acipenseriformes</taxon>
        <taxon>Polyodontidae</taxon>
        <taxon>Polyodon</taxon>
    </lineage>
</organism>
<feature type="signal peptide" evidence="7">
    <location>
        <begin position="1"/>
        <end position="17"/>
    </location>
</feature>
<comment type="subcellular location">
    <subcellularLocation>
        <location evidence="1">Secreted</location>
    </subcellularLocation>
</comment>
<dbReference type="Gene3D" id="1.10.225.10">
    <property type="entry name" value="Saposin-like"/>
    <property type="match status" value="4"/>
</dbReference>
<dbReference type="SUPFAM" id="SSF47862">
    <property type="entry name" value="Saposin"/>
    <property type="match status" value="4"/>
</dbReference>
<accession>A0ABS2YH26</accession>
<feature type="domain" description="Saposin B-type" evidence="8">
    <location>
        <begin position="308"/>
        <end position="389"/>
    </location>
</feature>
<keyword evidence="11" id="KW-1185">Reference proteome</keyword>
<reference evidence="10" key="1">
    <citation type="journal article" date="2021" name="Cell">
        <title>Tracing the genetic footprints of vertebrate landing in non-teleost ray-finned fishes.</title>
        <authorList>
            <person name="Bi X."/>
            <person name="Wang K."/>
            <person name="Yang L."/>
            <person name="Pan H."/>
            <person name="Jiang H."/>
            <person name="Wei Q."/>
            <person name="Fang M."/>
            <person name="Yu H."/>
            <person name="Zhu C."/>
            <person name="Cai Y."/>
            <person name="He Y."/>
            <person name="Gan X."/>
            <person name="Zeng H."/>
            <person name="Yu D."/>
            <person name="Zhu Y."/>
            <person name="Jiang H."/>
            <person name="Qiu Q."/>
            <person name="Yang H."/>
            <person name="Zhang Y.E."/>
            <person name="Wang W."/>
            <person name="Zhu M."/>
            <person name="He S."/>
            <person name="Zhang G."/>
        </authorList>
    </citation>
    <scope>NUCLEOTIDE SEQUENCE</scope>
    <source>
        <strain evidence="10">Pddl_001</strain>
    </source>
</reference>